<gene>
    <name evidence="1" type="ORF">SAMN02982996_01803</name>
</gene>
<dbReference type="Proteomes" id="UP000187280">
    <property type="component" value="Unassembled WGS sequence"/>
</dbReference>
<protein>
    <submittedName>
        <fullName evidence="1">Uncharacterized protein</fullName>
    </submittedName>
</protein>
<organism evidence="1 2">
    <name type="scientific">Lonsdalea quercina</name>
    <dbReference type="NCBI Taxonomy" id="71657"/>
    <lineage>
        <taxon>Bacteria</taxon>
        <taxon>Pseudomonadati</taxon>
        <taxon>Pseudomonadota</taxon>
        <taxon>Gammaproteobacteria</taxon>
        <taxon>Enterobacterales</taxon>
        <taxon>Pectobacteriaceae</taxon>
        <taxon>Lonsdalea</taxon>
    </lineage>
</organism>
<dbReference type="STRING" id="71657.SAMN02982996_01803"/>
<evidence type="ECO:0000313" key="1">
    <source>
        <dbReference type="EMBL" id="SEA51329.1"/>
    </source>
</evidence>
<dbReference type="EMBL" id="FNQS01000005">
    <property type="protein sequence ID" value="SEA51329.1"/>
    <property type="molecule type" value="Genomic_DNA"/>
</dbReference>
<evidence type="ECO:0000313" key="2">
    <source>
        <dbReference type="Proteomes" id="UP000187280"/>
    </source>
</evidence>
<reference evidence="1 2" key="1">
    <citation type="submission" date="2016-10" db="EMBL/GenBank/DDBJ databases">
        <authorList>
            <person name="de Groot N.N."/>
        </authorList>
    </citation>
    <scope>NUCLEOTIDE SEQUENCE [LARGE SCALE GENOMIC DNA]</scope>
    <source>
        <strain evidence="1 2">ATCC 29281</strain>
    </source>
</reference>
<proteinExistence type="predicted"/>
<dbReference type="AlphaFoldDB" id="A0A1H4BT95"/>
<keyword evidence="2" id="KW-1185">Reference proteome</keyword>
<sequence length="58" mass="6577">MSSIQRHEVLQMLIATRRSIATTLEFTTLAAVSSQRVRLDTPAGALKSSQHSTRFRYR</sequence>
<dbReference type="GeneID" id="97766269"/>
<dbReference type="RefSeq" id="WP_157755384.1">
    <property type="nucleotide sequence ID" value="NZ_FNQS01000005.1"/>
</dbReference>
<name>A0A1H4BT95_9GAMM</name>
<accession>A0A1H4BT95</accession>